<dbReference type="Proteomes" id="UP000609531">
    <property type="component" value="Unassembled WGS sequence"/>
</dbReference>
<accession>A0A934IQ32</accession>
<keyword evidence="3" id="KW-1185">Reference proteome</keyword>
<evidence type="ECO:0000256" key="1">
    <source>
        <dbReference type="SAM" id="MobiDB-lite"/>
    </source>
</evidence>
<comment type="caution">
    <text evidence="2">The sequence shown here is derived from an EMBL/GenBank/DDBJ whole genome shotgun (WGS) entry which is preliminary data.</text>
</comment>
<feature type="compositionally biased region" description="Basic and acidic residues" evidence="1">
    <location>
        <begin position="1"/>
        <end position="18"/>
    </location>
</feature>
<dbReference type="EMBL" id="JAEKJA010000022">
    <property type="protein sequence ID" value="MBJ3777992.1"/>
    <property type="molecule type" value="Genomic_DNA"/>
</dbReference>
<dbReference type="Gene3D" id="1.20.120.20">
    <property type="entry name" value="Apolipoprotein"/>
    <property type="match status" value="1"/>
</dbReference>
<name>A0A934IQ32_9HYPH</name>
<evidence type="ECO:0000313" key="3">
    <source>
        <dbReference type="Proteomes" id="UP000609531"/>
    </source>
</evidence>
<dbReference type="AlphaFoldDB" id="A0A934IQ32"/>
<organism evidence="2 3">
    <name type="scientific">Acuticoccus mangrovi</name>
    <dbReference type="NCBI Taxonomy" id="2796142"/>
    <lineage>
        <taxon>Bacteria</taxon>
        <taxon>Pseudomonadati</taxon>
        <taxon>Pseudomonadota</taxon>
        <taxon>Alphaproteobacteria</taxon>
        <taxon>Hyphomicrobiales</taxon>
        <taxon>Amorphaceae</taxon>
        <taxon>Acuticoccus</taxon>
    </lineage>
</organism>
<dbReference type="RefSeq" id="WP_198883898.1">
    <property type="nucleotide sequence ID" value="NZ_JAEKJA010000022.1"/>
</dbReference>
<feature type="compositionally biased region" description="Low complexity" evidence="1">
    <location>
        <begin position="31"/>
        <end position="44"/>
    </location>
</feature>
<gene>
    <name evidence="2" type="ORF">JCR33_19995</name>
</gene>
<feature type="region of interest" description="Disordered" evidence="1">
    <location>
        <begin position="1"/>
        <end position="50"/>
    </location>
</feature>
<feature type="region of interest" description="Disordered" evidence="1">
    <location>
        <begin position="136"/>
        <end position="170"/>
    </location>
</feature>
<protein>
    <submittedName>
        <fullName evidence="2">Uncharacterized protein</fullName>
    </submittedName>
</protein>
<proteinExistence type="predicted"/>
<sequence length="170" mass="17795">MSTKDTIEREARSAEAKMSEAAQTVRERAEAAASDAQRAAQSYAEEGKRTAAGHIADFANAVRRAGDELSTRDQTIAARLVGEAAEGLEQVAQSISDTSVDDMVGSVQRFARRNPGAFVVGSVLAGLAVGRFVKATSERSHGAEPTPQSAYGAPTSQPPRPVAPGRPAMK</sequence>
<reference evidence="2" key="1">
    <citation type="submission" date="2020-12" db="EMBL/GenBank/DDBJ databases">
        <title>Bacterial taxonomy.</title>
        <authorList>
            <person name="Pan X."/>
        </authorList>
    </citation>
    <scope>NUCLEOTIDE SEQUENCE</scope>
    <source>
        <strain evidence="2">B2012</strain>
    </source>
</reference>
<evidence type="ECO:0000313" key="2">
    <source>
        <dbReference type="EMBL" id="MBJ3777992.1"/>
    </source>
</evidence>